<dbReference type="PANTHER" id="PTHR11596">
    <property type="entry name" value="ALKALINE PHOSPHATASE"/>
    <property type="match status" value="1"/>
</dbReference>
<evidence type="ECO:0000256" key="2">
    <source>
        <dbReference type="RuleBase" id="RU003946"/>
    </source>
</evidence>
<dbReference type="PANTHER" id="PTHR11596:SF5">
    <property type="entry name" value="ALKALINE PHOSPHATASE"/>
    <property type="match status" value="1"/>
</dbReference>
<dbReference type="InterPro" id="IPR001952">
    <property type="entry name" value="Alkaline_phosphatase"/>
</dbReference>
<dbReference type="Gene3D" id="3.40.720.10">
    <property type="entry name" value="Alkaline Phosphatase, subunit A"/>
    <property type="match status" value="1"/>
</dbReference>
<organism evidence="3 4">
    <name type="scientific">Xylanibacter brevis</name>
    <dbReference type="NCBI Taxonomy" id="83231"/>
    <lineage>
        <taxon>Bacteria</taxon>
        <taxon>Pseudomonadati</taxon>
        <taxon>Bacteroidota</taxon>
        <taxon>Bacteroidia</taxon>
        <taxon>Bacteroidales</taxon>
        <taxon>Prevotellaceae</taxon>
        <taxon>Xylanibacter</taxon>
    </lineage>
</organism>
<protein>
    <submittedName>
        <fullName evidence="3">Alkaline phosphatase</fullName>
    </submittedName>
</protein>
<name>A0ABS9CDF0_9BACT</name>
<dbReference type="RefSeq" id="WP_301637396.1">
    <property type="nucleotide sequence ID" value="NZ_JADYTN010000003.1"/>
</dbReference>
<comment type="caution">
    <text evidence="3">The sequence shown here is derived from an EMBL/GenBank/DDBJ whole genome shotgun (WGS) entry which is preliminary data.</text>
</comment>
<comment type="similarity">
    <text evidence="2">Belongs to the alkaline phosphatase family.</text>
</comment>
<proteinExistence type="inferred from homology"/>
<gene>
    <name evidence="3" type="ORF">I6E12_01865</name>
</gene>
<reference evidence="3 4" key="1">
    <citation type="submission" date="2020-12" db="EMBL/GenBank/DDBJ databases">
        <title>Whole genome sequences of gut porcine anaerobes.</title>
        <authorList>
            <person name="Kubasova T."/>
            <person name="Jahodarova E."/>
            <person name="Rychlik I."/>
        </authorList>
    </citation>
    <scope>NUCLEOTIDE SEQUENCE [LARGE SCALE GENOMIC DNA]</scope>
    <source>
        <strain evidence="3 4">An925</strain>
    </source>
</reference>
<dbReference type="InterPro" id="IPR017850">
    <property type="entry name" value="Alkaline_phosphatase_core_sf"/>
</dbReference>
<dbReference type="SUPFAM" id="SSF53649">
    <property type="entry name" value="Alkaline phosphatase-like"/>
    <property type="match status" value="1"/>
</dbReference>
<keyword evidence="1" id="KW-0597">Phosphoprotein</keyword>
<keyword evidence="4" id="KW-1185">Reference proteome</keyword>
<dbReference type="CDD" id="cd16012">
    <property type="entry name" value="ALP"/>
    <property type="match status" value="1"/>
</dbReference>
<dbReference type="Proteomes" id="UP001200470">
    <property type="component" value="Unassembled WGS sequence"/>
</dbReference>
<evidence type="ECO:0000313" key="4">
    <source>
        <dbReference type="Proteomes" id="UP001200470"/>
    </source>
</evidence>
<accession>A0ABS9CDF0</accession>
<dbReference type="Pfam" id="PF00245">
    <property type="entry name" value="Alk_phosphatase"/>
    <property type="match status" value="2"/>
</dbReference>
<dbReference type="EMBL" id="JADYTN010000003">
    <property type="protein sequence ID" value="MCF2562865.1"/>
    <property type="molecule type" value="Genomic_DNA"/>
</dbReference>
<sequence>MKRILTLMLMLAMVITISAEKKAKYVFYFITDGTGVNTVLGAEMYNAEMQGRIGRVPFCMTSFPIVGVASTYSNNSGVTDSAASGSALATGVKTENGALGMRPDLKTPVTSIAVWAKEAGMKVGVASSVTINHATPAAFYAHQPKRSLSYDIAKDMIATDLDFYGGSAVEKAEDPKNHPGAPCIYKEMEKAGYAVAFGMADYQKKAKKAKKMLLVQDPKHLNPASDIYSLPYAIDVKDGEMTIEDILRAEIEFLMRDNKNGFFLMNEIGGKVDWACHGHDGATAFAEVGAVDRCIKIAYEFYKQHPDETLIVLTADHETGGLVLANNGLYALNLKALGNQKVSIDGFTQVLRDLRKQTSNKVTWEQAKQALTDNFGFWTALELTKDEEASLQKVWHESFEGKAEDVKNEYTANEPLAEEARHIINTKALISWSTNGHSAGLVPVYAIGVGSEQFMGHNDNAQIPVKIAKAAGYNIPEYLK</sequence>
<evidence type="ECO:0000313" key="3">
    <source>
        <dbReference type="EMBL" id="MCF2562865.1"/>
    </source>
</evidence>
<dbReference type="PRINTS" id="PR00113">
    <property type="entry name" value="ALKPHPHTASE"/>
</dbReference>
<dbReference type="Gene3D" id="1.10.60.40">
    <property type="match status" value="1"/>
</dbReference>
<evidence type="ECO:0000256" key="1">
    <source>
        <dbReference type="ARBA" id="ARBA00022553"/>
    </source>
</evidence>
<dbReference type="SMART" id="SM00098">
    <property type="entry name" value="alkPPc"/>
    <property type="match status" value="1"/>
</dbReference>